<dbReference type="SUPFAM" id="SSF48371">
    <property type="entry name" value="ARM repeat"/>
    <property type="match status" value="1"/>
</dbReference>
<reference evidence="8" key="3">
    <citation type="submission" date="2025-09" db="UniProtKB">
        <authorList>
            <consortium name="Ensembl"/>
        </authorList>
    </citation>
    <scope>IDENTIFICATION</scope>
</reference>
<dbReference type="FunFam" id="2.30.29.30:FF:000051">
    <property type="entry name" value="Serine/threonine-protein phosphatase 4 regulatory subunit 3B"/>
    <property type="match status" value="1"/>
</dbReference>
<dbReference type="Gene3D" id="2.30.29.30">
    <property type="entry name" value="Pleckstrin-homology domain (PH domain)/Phosphotyrosine-binding domain (PTB)"/>
    <property type="match status" value="1"/>
</dbReference>
<evidence type="ECO:0000256" key="4">
    <source>
        <dbReference type="ARBA" id="ARBA00068937"/>
    </source>
</evidence>
<feature type="region of interest" description="Disordered" evidence="5">
    <location>
        <begin position="749"/>
        <end position="776"/>
    </location>
</feature>
<dbReference type="GO" id="GO:0030289">
    <property type="term" value="C:protein phosphatase 4 complex"/>
    <property type="evidence" value="ECO:0007669"/>
    <property type="project" value="TreeGrafter"/>
</dbReference>
<dbReference type="InterPro" id="IPR011993">
    <property type="entry name" value="PH-like_dom_sf"/>
</dbReference>
<comment type="function">
    <text evidence="3">Regulatory subunit of serine/threonine-protein phosphatase 4.</text>
</comment>
<evidence type="ECO:0000256" key="2">
    <source>
        <dbReference type="ARBA" id="ARBA00042013"/>
    </source>
</evidence>
<comment type="similarity">
    <text evidence="1">Belongs to the SMEK family.</text>
</comment>
<dbReference type="GeneTree" id="ENSGT00990000211308"/>
<dbReference type="InterPro" id="IPR006887">
    <property type="entry name" value="P4R3-like_central_dom"/>
</dbReference>
<dbReference type="SUPFAM" id="SSF50729">
    <property type="entry name" value="PH domain-like"/>
    <property type="match status" value="1"/>
</dbReference>
<dbReference type="Proteomes" id="UP000005226">
    <property type="component" value="Chromosome 4"/>
</dbReference>
<feature type="domain" description="PP4R3 EVH1-like" evidence="7">
    <location>
        <begin position="5"/>
        <end position="101"/>
    </location>
</feature>
<dbReference type="Pfam" id="PF04802">
    <property type="entry name" value="PP4R3"/>
    <property type="match status" value="1"/>
</dbReference>
<evidence type="ECO:0000256" key="5">
    <source>
        <dbReference type="SAM" id="MobiDB-lite"/>
    </source>
</evidence>
<feature type="domain" description="Serine/threonine-protein phosphatase 4 regulatory subunit 3-like central" evidence="6">
    <location>
        <begin position="145"/>
        <end position="661"/>
    </location>
</feature>
<evidence type="ECO:0000313" key="9">
    <source>
        <dbReference type="Proteomes" id="UP000005226"/>
    </source>
</evidence>
<proteinExistence type="inferred from homology"/>
<accession>A0A674MAZ7</accession>
<dbReference type="InterPro" id="IPR051137">
    <property type="entry name" value="PP4R3-like"/>
</dbReference>
<dbReference type="Pfam" id="PF22972">
    <property type="entry name" value="EVH1_PP4R3"/>
    <property type="match status" value="1"/>
</dbReference>
<feature type="compositionally biased region" description="Acidic residues" evidence="5">
    <location>
        <begin position="689"/>
        <end position="703"/>
    </location>
</feature>
<reference evidence="8 9" key="1">
    <citation type="journal article" date="2011" name="Genome Biol. Evol.">
        <title>Integration of the genetic map and genome assembly of fugu facilitates insights into distinct features of genome evolution in teleosts and mammals.</title>
        <authorList>
            <person name="Kai W."/>
            <person name="Kikuchi K."/>
            <person name="Tohari S."/>
            <person name="Chew A.K."/>
            <person name="Tay A."/>
            <person name="Fujiwara A."/>
            <person name="Hosoya S."/>
            <person name="Suetake H."/>
            <person name="Naruse K."/>
            <person name="Brenner S."/>
            <person name="Suzuki Y."/>
            <person name="Venkatesh B."/>
        </authorList>
    </citation>
    <scope>NUCLEOTIDE SEQUENCE [LARGE SCALE GENOMIC DNA]</scope>
</reference>
<protein>
    <recommendedName>
        <fullName evidence="4">Serine/threonine-protein phosphatase 4 regulatory subunit 3</fullName>
    </recommendedName>
    <alternativeName>
        <fullName evidence="2">SMEK homolog 1</fullName>
    </alternativeName>
</protein>
<dbReference type="PANTHER" id="PTHR23318">
    <property type="entry name" value="ATP SYNTHASE GAMMA-RELATED"/>
    <property type="match status" value="1"/>
</dbReference>
<name>A0A674MAZ7_TAKRU</name>
<evidence type="ECO:0000313" key="8">
    <source>
        <dbReference type="Ensembl" id="ENSTRUP00000058112.1"/>
    </source>
</evidence>
<dbReference type="InterPro" id="IPR016024">
    <property type="entry name" value="ARM-type_fold"/>
</dbReference>
<evidence type="ECO:0000256" key="1">
    <source>
        <dbReference type="ARBA" id="ARBA00008809"/>
    </source>
</evidence>
<dbReference type="GO" id="GO:0072542">
    <property type="term" value="F:protein phosphatase activator activity"/>
    <property type="evidence" value="ECO:0007669"/>
    <property type="project" value="TreeGrafter"/>
</dbReference>
<evidence type="ECO:0000256" key="3">
    <source>
        <dbReference type="ARBA" id="ARBA00057252"/>
    </source>
</evidence>
<organism evidence="8 9">
    <name type="scientific">Takifugu rubripes</name>
    <name type="common">Japanese pufferfish</name>
    <name type="synonym">Fugu rubripes</name>
    <dbReference type="NCBI Taxonomy" id="31033"/>
    <lineage>
        <taxon>Eukaryota</taxon>
        <taxon>Metazoa</taxon>
        <taxon>Chordata</taxon>
        <taxon>Craniata</taxon>
        <taxon>Vertebrata</taxon>
        <taxon>Euteleostomi</taxon>
        <taxon>Actinopterygii</taxon>
        <taxon>Neopterygii</taxon>
        <taxon>Teleostei</taxon>
        <taxon>Neoteleostei</taxon>
        <taxon>Acanthomorphata</taxon>
        <taxon>Eupercaria</taxon>
        <taxon>Tetraodontiformes</taxon>
        <taxon>Tetradontoidea</taxon>
        <taxon>Tetraodontidae</taxon>
        <taxon>Takifugu</taxon>
    </lineage>
</organism>
<feature type="region of interest" description="Disordered" evidence="5">
    <location>
        <begin position="689"/>
        <end position="712"/>
    </location>
</feature>
<reference evidence="8" key="2">
    <citation type="submission" date="2025-08" db="UniProtKB">
        <authorList>
            <consortium name="Ensembl"/>
        </authorList>
    </citation>
    <scope>IDENTIFICATION</scope>
</reference>
<keyword evidence="9" id="KW-1185">Reference proteome</keyword>
<dbReference type="AlphaFoldDB" id="A0A674MAZ7"/>
<dbReference type="InterPro" id="IPR055236">
    <property type="entry name" value="EVH1_PP4R3"/>
</dbReference>
<feature type="compositionally biased region" description="Acidic residues" evidence="5">
    <location>
        <begin position="752"/>
        <end position="765"/>
    </location>
</feature>
<gene>
    <name evidence="8" type="primary">ppp4r3b</name>
</gene>
<dbReference type="PANTHER" id="PTHR23318:SF18">
    <property type="entry name" value="SERINE_THREONINE-PROTEIN PHOSPHATASE 4 REGULATORY SUBUNIT 3B"/>
    <property type="match status" value="1"/>
</dbReference>
<dbReference type="Ensembl" id="ENSTRUT00000091507.1">
    <property type="protein sequence ID" value="ENSTRUP00000058112.1"/>
    <property type="gene ID" value="ENSTRUG00000006119.3"/>
</dbReference>
<evidence type="ECO:0000259" key="7">
    <source>
        <dbReference type="Pfam" id="PF22972"/>
    </source>
</evidence>
<dbReference type="GO" id="GO:0006974">
    <property type="term" value="P:DNA damage response"/>
    <property type="evidence" value="ECO:0007669"/>
    <property type="project" value="TreeGrafter"/>
</dbReference>
<evidence type="ECO:0000259" key="6">
    <source>
        <dbReference type="Pfam" id="PF04802"/>
    </source>
</evidence>
<sequence>MSDTRRRVKVYTLNEDRQWDDRGTGHVSSTFVERLKGTSLLVRAESDGSLLLESKISPNTAYQKQQDTLIVWSEADNYDLALSFQEKAGCDEIWEKICQVQGKDPALDITQDPIDESEEERFPEEIPETSHLVELPPCELSRLEEIADLVTSVLSSPIRREKLALALVSEGYIKKLLGLFRVCEDLDNREGLHHLYEIVRGVLFLNKAALFEVMFSDDCIMDVVGCLEYDPALVQPKRHREFLTKTAKFKEVIPITDSELRQKIHQTYRVQYIQDIILPTPSVFEENFLSTLTSFIFFNKVEIVSMLQEDEKFLTEVFAQLTDEGTDDSKRRELVNFVKEFCAFSQTLQPQNRDAFFKTLANLGILPALEIVMGMDDLQVRAAATDIFSYLVEFSPSMVREFVMQEPQQTDDDVLLINVVIKQMICDSDPELGGAVQLMGLLRTLIDPENMLASTNVSKTNGHRVSEFLLQVLHACPDCSSSVLSVPDQLTLTDYCVCHLSDLQEGSAKINPVCPDNFQTAQLLALILELLTFCVEHHTYHIKTYIMNKDLLRRVLVLMNSKHTFLALCALRFMRRIIGLKDEYYNRYIIKGNLFEPVINALLDNGTRYNLLNSAIIELFEFIKVEDIKSLIAHIVDNFYKALESIEYVQTFKGLKGRYEQEKDRQSQRISSFPSSRYRRDARSLDEDEELWFNDDDDDDEGEPVEKSRIEDDFSDSYGKYMEAKKACCLDYDVTQDVCIPSQTTLVGLVDYPDDEDEEDDDEEEQSPRKRPRLTS</sequence>
<dbReference type="GO" id="GO:0005654">
    <property type="term" value="C:nucleoplasm"/>
    <property type="evidence" value="ECO:0007669"/>
    <property type="project" value="TreeGrafter"/>
</dbReference>